<accession>A0A1J7J2D5</accession>
<dbReference type="InterPro" id="IPR000953">
    <property type="entry name" value="Chromo/chromo_shadow_dom"/>
</dbReference>
<gene>
    <name evidence="3" type="ORF">CONLIGDRAFT_686755</name>
</gene>
<dbReference type="Proteomes" id="UP000182658">
    <property type="component" value="Unassembled WGS sequence"/>
</dbReference>
<evidence type="ECO:0000313" key="4">
    <source>
        <dbReference type="Proteomes" id="UP000182658"/>
    </source>
</evidence>
<dbReference type="InterPro" id="IPR016197">
    <property type="entry name" value="Chromo-like_dom_sf"/>
</dbReference>
<evidence type="ECO:0000313" key="3">
    <source>
        <dbReference type="EMBL" id="OIW23316.1"/>
    </source>
</evidence>
<dbReference type="InParanoid" id="A0A1J7J2D5"/>
<feature type="domain" description="Chromo" evidence="2">
    <location>
        <begin position="83"/>
        <end position="140"/>
    </location>
</feature>
<dbReference type="Gene3D" id="2.40.50.40">
    <property type="match status" value="1"/>
</dbReference>
<name>A0A1J7J2D5_9PEZI</name>
<dbReference type="SUPFAM" id="SSF54160">
    <property type="entry name" value="Chromo domain-like"/>
    <property type="match status" value="1"/>
</dbReference>
<organism evidence="3 4">
    <name type="scientific">Coniochaeta ligniaria NRRL 30616</name>
    <dbReference type="NCBI Taxonomy" id="1408157"/>
    <lineage>
        <taxon>Eukaryota</taxon>
        <taxon>Fungi</taxon>
        <taxon>Dikarya</taxon>
        <taxon>Ascomycota</taxon>
        <taxon>Pezizomycotina</taxon>
        <taxon>Sordariomycetes</taxon>
        <taxon>Sordariomycetidae</taxon>
        <taxon>Coniochaetales</taxon>
        <taxon>Coniochaetaceae</taxon>
        <taxon>Coniochaeta</taxon>
    </lineage>
</organism>
<dbReference type="AlphaFoldDB" id="A0A1J7J2D5"/>
<dbReference type="InterPro" id="IPR023780">
    <property type="entry name" value="Chromo_domain"/>
</dbReference>
<dbReference type="PROSITE" id="PS50013">
    <property type="entry name" value="CHROMO_2"/>
    <property type="match status" value="1"/>
</dbReference>
<dbReference type="Pfam" id="PF00385">
    <property type="entry name" value="Chromo"/>
    <property type="match status" value="1"/>
</dbReference>
<protein>
    <recommendedName>
        <fullName evidence="2">Chromo domain-containing protein</fullName>
    </recommendedName>
</protein>
<dbReference type="OrthoDB" id="433924at2759"/>
<keyword evidence="4" id="KW-1185">Reference proteome</keyword>
<evidence type="ECO:0000259" key="2">
    <source>
        <dbReference type="PROSITE" id="PS50013"/>
    </source>
</evidence>
<reference evidence="3 4" key="1">
    <citation type="submission" date="2016-10" db="EMBL/GenBank/DDBJ databases">
        <title>Draft genome sequence of Coniochaeta ligniaria NRRL30616, a lignocellulolytic fungus for bioabatement of inhibitors in plant biomass hydrolysates.</title>
        <authorList>
            <consortium name="DOE Joint Genome Institute"/>
            <person name="Jimenez D.J."/>
            <person name="Hector R.E."/>
            <person name="Riley R."/>
            <person name="Sun H."/>
            <person name="Grigoriev I.V."/>
            <person name="Van Elsas J.D."/>
            <person name="Nichols N.N."/>
        </authorList>
    </citation>
    <scope>NUCLEOTIDE SEQUENCE [LARGE SCALE GENOMIC DNA]</scope>
    <source>
        <strain evidence="3 4">NRRL 30616</strain>
    </source>
</reference>
<comment type="subunit">
    <text evidence="1">Component of the NuA4 histone acetyltransferase complex.</text>
</comment>
<proteinExistence type="predicted"/>
<dbReference type="GO" id="GO:0006338">
    <property type="term" value="P:chromatin remodeling"/>
    <property type="evidence" value="ECO:0007669"/>
    <property type="project" value="UniProtKB-ARBA"/>
</dbReference>
<dbReference type="EMBL" id="KV875107">
    <property type="protein sequence ID" value="OIW23316.1"/>
    <property type="molecule type" value="Genomic_DNA"/>
</dbReference>
<evidence type="ECO:0000256" key="1">
    <source>
        <dbReference type="ARBA" id="ARBA00011353"/>
    </source>
</evidence>
<sequence>MLNVYGSAVAANDDVQSIITHRLDTTCEARVAWFRVQTTGAGHAWRHEVSLWEDKKTMVLDYWKSCTGGRDGQLGISPSDGPWLPSRILAERPRRKKEFLVEWVGYKAETWEPRRSLEEHHQHVIDRWVWELQQEEEGADGEEQETE</sequence>